<gene>
    <name evidence="1" type="ORF">UFOPK1413_00721</name>
</gene>
<organism evidence="1">
    <name type="scientific">freshwater metagenome</name>
    <dbReference type="NCBI Taxonomy" id="449393"/>
    <lineage>
        <taxon>unclassified sequences</taxon>
        <taxon>metagenomes</taxon>
        <taxon>ecological metagenomes</taxon>
    </lineage>
</organism>
<reference evidence="1" key="1">
    <citation type="submission" date="2020-05" db="EMBL/GenBank/DDBJ databases">
        <authorList>
            <person name="Chiriac C."/>
            <person name="Salcher M."/>
            <person name="Ghai R."/>
            <person name="Kavagutti S V."/>
        </authorList>
    </citation>
    <scope>NUCLEOTIDE SEQUENCE</scope>
</reference>
<sequence length="159" mass="17769">MYEQCFESVADADALRFGIVNDVARHFELCAGIEENVDDSCTGFDDGNTRIIDNGADERGTTPRNENVDETARVHESVGAVSSKRVNRLNRSSGQTAVFERCPNDVDEDRVRVFCCAAAAQNSDIPALEQDCREVNRHIRSGFINRTNHTKRHANLRQV</sequence>
<evidence type="ECO:0000313" key="1">
    <source>
        <dbReference type="EMBL" id="CAB4540799.1"/>
    </source>
</evidence>
<dbReference type="AlphaFoldDB" id="A0A6J6BR20"/>
<accession>A0A6J6BR20</accession>
<protein>
    <submittedName>
        <fullName evidence="1">Unannotated protein</fullName>
    </submittedName>
</protein>
<name>A0A6J6BR20_9ZZZZ</name>
<proteinExistence type="predicted"/>
<dbReference type="EMBL" id="CAEZSG010000106">
    <property type="protein sequence ID" value="CAB4540799.1"/>
    <property type="molecule type" value="Genomic_DNA"/>
</dbReference>